<name>E4L781_9FIRM</name>
<protein>
    <submittedName>
        <fullName evidence="1">Uncharacterized protein</fullName>
    </submittedName>
</protein>
<sequence length="185" mass="20415">MTDFRLASLIADGLVSTGIEGDFGSVCCSTGGDYPSIGCSSWEGERADDLLLRIEGGERFAHRSYSDLLMCGDLPVLSDILRKNSAVQIEKLSEDCISYVDALSSVETLFEPRCIIYAGMWCPTSVSVVLSFLRRYEGLIDLNDIALLNDMFIKGYARYADCSEYAAGYENRANGTYRYVLSVEV</sequence>
<evidence type="ECO:0000313" key="1">
    <source>
        <dbReference type="EMBL" id="EFR43292.1"/>
    </source>
</evidence>
<organism evidence="1 2">
    <name type="scientific">Dialister micraerophilus UPII 345-E</name>
    <dbReference type="NCBI Taxonomy" id="910314"/>
    <lineage>
        <taxon>Bacteria</taxon>
        <taxon>Bacillati</taxon>
        <taxon>Bacillota</taxon>
        <taxon>Negativicutes</taxon>
        <taxon>Veillonellales</taxon>
        <taxon>Veillonellaceae</taxon>
        <taxon>Dialister</taxon>
    </lineage>
</organism>
<dbReference type="RefSeq" id="WP_007553581.1">
    <property type="nucleotide sequence ID" value="NZ_AENT01000001.1"/>
</dbReference>
<dbReference type="Proteomes" id="UP000004594">
    <property type="component" value="Unassembled WGS sequence"/>
</dbReference>
<dbReference type="AlphaFoldDB" id="E4L781"/>
<dbReference type="EMBL" id="AENT01000001">
    <property type="protein sequence ID" value="EFR43292.1"/>
    <property type="molecule type" value="Genomic_DNA"/>
</dbReference>
<comment type="caution">
    <text evidence="1">The sequence shown here is derived from an EMBL/GenBank/DDBJ whole genome shotgun (WGS) entry which is preliminary data.</text>
</comment>
<evidence type="ECO:0000313" key="2">
    <source>
        <dbReference type="Proteomes" id="UP000004594"/>
    </source>
</evidence>
<dbReference type="OrthoDB" id="1634576at2"/>
<accession>E4L781</accession>
<gene>
    <name evidence="1" type="ORF">HMPREF9220_1374</name>
</gene>
<reference evidence="1 2" key="1">
    <citation type="submission" date="2010-11" db="EMBL/GenBank/DDBJ databases">
        <authorList>
            <person name="Durkin A.S."/>
            <person name="Madupu R."/>
            <person name="Torralba M."/>
            <person name="Gillis M."/>
            <person name="Methe B."/>
            <person name="Sutton G."/>
            <person name="Nelson K.E."/>
        </authorList>
    </citation>
    <scope>NUCLEOTIDE SEQUENCE [LARGE SCALE GENOMIC DNA]</scope>
    <source>
        <strain evidence="1 2">UPII 345-E</strain>
    </source>
</reference>
<proteinExistence type="predicted"/>
<dbReference type="eggNOG" id="ENOG5032Q6B">
    <property type="taxonomic scope" value="Bacteria"/>
</dbReference>